<protein>
    <submittedName>
        <fullName evidence="2">HNH endonuclease</fullName>
    </submittedName>
</protein>
<keyword evidence="2" id="KW-0255">Endonuclease</keyword>
<gene>
    <name evidence="2" type="ORF">HZS55_21555</name>
</gene>
<evidence type="ECO:0000259" key="1">
    <source>
        <dbReference type="Pfam" id="PF13391"/>
    </source>
</evidence>
<dbReference type="GO" id="GO:0004519">
    <property type="term" value="F:endonuclease activity"/>
    <property type="evidence" value="ECO:0007669"/>
    <property type="project" value="UniProtKB-KW"/>
</dbReference>
<dbReference type="OrthoDB" id="11472at2157"/>
<dbReference type="KEGG" id="hrr:HZS55_21555"/>
<dbReference type="InterPro" id="IPR003615">
    <property type="entry name" value="HNH_nuc"/>
</dbReference>
<dbReference type="RefSeq" id="WP_179909581.1">
    <property type="nucleotide sequence ID" value="NZ_CP058910.1"/>
</dbReference>
<dbReference type="Gene3D" id="1.10.30.50">
    <property type="match status" value="1"/>
</dbReference>
<dbReference type="GeneID" id="56080508"/>
<dbReference type="Pfam" id="PF13391">
    <property type="entry name" value="HNH_2"/>
    <property type="match status" value="1"/>
</dbReference>
<keyword evidence="3" id="KW-1185">Reference proteome</keyword>
<evidence type="ECO:0000313" key="3">
    <source>
        <dbReference type="Proteomes" id="UP000509667"/>
    </source>
</evidence>
<evidence type="ECO:0000313" key="2">
    <source>
        <dbReference type="EMBL" id="QLH79717.1"/>
    </source>
</evidence>
<accession>A0A7D5P3A9</accession>
<sequence length="383" mass="43755">MAGDWTASRFSGEFSADTKQNLRDLYSNRCAICRQRYESPFGHPETEAAHIHPAQHGGPDRETNGLLLCRRCHWGFDSGWLSLDGDRRIVVAGDETVSGYDYFNQFRDQSLLTPSTADLRPAERFIEVHRKLFGFEPIERGDRLTIGGLRSGELSLADGRRVCIEGAPDEALVVNCTVTAVGSEQVRCAHHRTLETRPATGPEIPDTPFDNTTEVSFDELSNRIQELKDDYVGVTQKWEWGRIFRKARIKSGLSYEEIAEKIDLEGASGLQIERSERVYEMFPEREFEEDGLSYSAIAELQRVFDSTDDIRVAYDCIIETGHPLTVKETRVWVEIMMADADVTREIVREEVETYEELRRGDPSESVRRILEVHAKYESAYEWE</sequence>
<organism evidence="2 3">
    <name type="scientific">Halosimplex rubrum</name>
    <dbReference type="NCBI Taxonomy" id="869889"/>
    <lineage>
        <taxon>Archaea</taxon>
        <taxon>Methanobacteriati</taxon>
        <taxon>Methanobacteriota</taxon>
        <taxon>Stenosarchaea group</taxon>
        <taxon>Halobacteria</taxon>
        <taxon>Halobacteriales</taxon>
        <taxon>Haloarculaceae</taxon>
        <taxon>Halosimplex</taxon>
    </lineage>
</organism>
<dbReference type="AlphaFoldDB" id="A0A7D5P3A9"/>
<dbReference type="Proteomes" id="UP000509667">
    <property type="component" value="Chromosome"/>
</dbReference>
<proteinExistence type="predicted"/>
<feature type="domain" description="HNH nuclease" evidence="1">
    <location>
        <begin position="30"/>
        <end position="84"/>
    </location>
</feature>
<dbReference type="EMBL" id="CP058910">
    <property type="protein sequence ID" value="QLH79717.1"/>
    <property type="molecule type" value="Genomic_DNA"/>
</dbReference>
<reference evidence="2 3" key="1">
    <citation type="submission" date="2020-07" db="EMBL/GenBank/DDBJ databases">
        <title>Halosimplex pelagicum sp. nov. and Halosimplex rubrum sp. nov., isolated from salted brown alga Laminaria, and emended description of the genus Halosimplex.</title>
        <authorList>
            <person name="Cui H."/>
        </authorList>
    </citation>
    <scope>NUCLEOTIDE SEQUENCE [LARGE SCALE GENOMIC DNA]</scope>
    <source>
        <strain evidence="2 3">R27</strain>
    </source>
</reference>
<keyword evidence="2" id="KW-0540">Nuclease</keyword>
<keyword evidence="2" id="KW-0378">Hydrolase</keyword>
<dbReference type="CDD" id="cd00085">
    <property type="entry name" value="HNHc"/>
    <property type="match status" value="1"/>
</dbReference>
<name>A0A7D5P3A9_9EURY</name>